<dbReference type="Gene3D" id="1.20.1050.10">
    <property type="match status" value="1"/>
</dbReference>
<dbReference type="Pfam" id="PF13410">
    <property type="entry name" value="GST_C_2"/>
    <property type="match status" value="1"/>
</dbReference>
<accession>A0A972VWG5</accession>
<evidence type="ECO:0000256" key="1">
    <source>
        <dbReference type="SAM" id="MobiDB-lite"/>
    </source>
</evidence>
<dbReference type="Pfam" id="PF13417">
    <property type="entry name" value="GST_N_3"/>
    <property type="match status" value="1"/>
</dbReference>
<dbReference type="PANTHER" id="PTHR43968:SF6">
    <property type="entry name" value="GLUTATHIONE S-TRANSFERASE OMEGA"/>
    <property type="match status" value="1"/>
</dbReference>
<dbReference type="InterPro" id="IPR036249">
    <property type="entry name" value="Thioredoxin-like_sf"/>
</dbReference>
<name>A0A972VWG5_9GAMM</name>
<comment type="caution">
    <text evidence="3">The sequence shown here is derived from an EMBL/GenBank/DDBJ whole genome shotgun (WGS) entry which is preliminary data.</text>
</comment>
<sequence>MVEHPILYSFRRCPYAMRARLALSVAGVTVRLREVALKHKPAALLQVSAKATVPVLVLADAEVIHESLDILLWALAQNDPAGGLSTDGQQVALMAALVAENDQAFKGHLDRYKYAGRDAIEEAHAARDQCEVFLFQLDERLRRAPYLFGERPSYVDMAILPFVRQFAHVDLAWFRTRPYSALILWLDGFLAGDLFAGIMTKYPPWQPQDPDTLWPSPLETDRRQAS</sequence>
<dbReference type="CDD" id="cd03196">
    <property type="entry name" value="GST_C_5"/>
    <property type="match status" value="1"/>
</dbReference>
<dbReference type="Gene3D" id="3.40.30.10">
    <property type="entry name" value="Glutaredoxin"/>
    <property type="match status" value="1"/>
</dbReference>
<dbReference type="PROSITE" id="PS50404">
    <property type="entry name" value="GST_NTER"/>
    <property type="match status" value="1"/>
</dbReference>
<evidence type="ECO:0000313" key="4">
    <source>
        <dbReference type="Proteomes" id="UP000754644"/>
    </source>
</evidence>
<reference evidence="3" key="1">
    <citation type="submission" date="2020-05" db="EMBL/GenBank/DDBJ databases">
        <title>Sulfur intermediates as new biogeochemical hubs in an aquatic model microbial ecosystem.</title>
        <authorList>
            <person name="Vigneron A."/>
        </authorList>
    </citation>
    <scope>NUCLEOTIDE SEQUENCE</scope>
    <source>
        <strain evidence="3">Bin.250</strain>
    </source>
</reference>
<protein>
    <submittedName>
        <fullName evidence="3">Glutathione S-transferase</fullName>
    </submittedName>
</protein>
<feature type="domain" description="GST N-terminal" evidence="2">
    <location>
        <begin position="3"/>
        <end position="82"/>
    </location>
</feature>
<dbReference type="InterPro" id="IPR004045">
    <property type="entry name" value="Glutathione_S-Trfase_N"/>
</dbReference>
<dbReference type="EMBL" id="JABMOJ010000347">
    <property type="protein sequence ID" value="NQV65553.1"/>
    <property type="molecule type" value="Genomic_DNA"/>
</dbReference>
<feature type="region of interest" description="Disordered" evidence="1">
    <location>
        <begin position="207"/>
        <end position="226"/>
    </location>
</feature>
<dbReference type="InterPro" id="IPR050983">
    <property type="entry name" value="GST_Omega/HSP26"/>
</dbReference>
<evidence type="ECO:0000313" key="3">
    <source>
        <dbReference type="EMBL" id="NQV65553.1"/>
    </source>
</evidence>
<dbReference type="AlphaFoldDB" id="A0A972VWG5"/>
<dbReference type="SUPFAM" id="SSF52833">
    <property type="entry name" value="Thioredoxin-like"/>
    <property type="match status" value="1"/>
</dbReference>
<organism evidence="3 4">
    <name type="scientific">SAR86 cluster bacterium</name>
    <dbReference type="NCBI Taxonomy" id="2030880"/>
    <lineage>
        <taxon>Bacteria</taxon>
        <taxon>Pseudomonadati</taxon>
        <taxon>Pseudomonadota</taxon>
        <taxon>Gammaproteobacteria</taxon>
        <taxon>SAR86 cluster</taxon>
    </lineage>
</organism>
<dbReference type="GO" id="GO:0005737">
    <property type="term" value="C:cytoplasm"/>
    <property type="evidence" value="ECO:0007669"/>
    <property type="project" value="TreeGrafter"/>
</dbReference>
<evidence type="ECO:0000259" key="2">
    <source>
        <dbReference type="PROSITE" id="PS50404"/>
    </source>
</evidence>
<dbReference type="InterPro" id="IPR036282">
    <property type="entry name" value="Glutathione-S-Trfase_C_sf"/>
</dbReference>
<dbReference type="PANTHER" id="PTHR43968">
    <property type="match status" value="1"/>
</dbReference>
<dbReference type="Proteomes" id="UP000754644">
    <property type="component" value="Unassembled WGS sequence"/>
</dbReference>
<proteinExistence type="predicted"/>
<gene>
    <name evidence="3" type="ORF">HQ497_09325</name>
</gene>
<dbReference type="SUPFAM" id="SSF47616">
    <property type="entry name" value="GST C-terminal domain-like"/>
    <property type="match status" value="1"/>
</dbReference>